<dbReference type="InterPro" id="IPR036388">
    <property type="entry name" value="WH-like_DNA-bd_sf"/>
</dbReference>
<organism evidence="1 2">
    <name type="scientific">Bacillus pretiosus</name>
    <dbReference type="NCBI Taxonomy" id="2983392"/>
    <lineage>
        <taxon>Bacteria</taxon>
        <taxon>Bacillati</taxon>
        <taxon>Bacillota</taxon>
        <taxon>Bacilli</taxon>
        <taxon>Bacillales</taxon>
        <taxon>Bacillaceae</taxon>
        <taxon>Bacillus</taxon>
    </lineage>
</organism>
<keyword evidence="2" id="KW-1185">Reference proteome</keyword>
<evidence type="ECO:0000313" key="1">
    <source>
        <dbReference type="EMBL" id="MCW1241950.1"/>
    </source>
</evidence>
<protein>
    <submittedName>
        <fullName evidence="1">Helix-turn-helix domain-containing protein</fullName>
    </submittedName>
</protein>
<gene>
    <name evidence="1" type="ORF">NGM45_23270</name>
</gene>
<dbReference type="Pfam" id="PF13730">
    <property type="entry name" value="HTH_36"/>
    <property type="match status" value="1"/>
</dbReference>
<sequence>MRNDEIQKGQVYVKFFVGARNGLIAEMGARLWTTYSVLASYMDRDGYCYPSQDQLARNLGIRRETMSRRIKELLEFRWEGEPLVTVERKRVNGNQFTNLVYCVNPSYAFRIFTESNERDE</sequence>
<proteinExistence type="predicted"/>
<dbReference type="EMBL" id="JAOXJG010000026">
    <property type="protein sequence ID" value="MCW1241950.1"/>
    <property type="molecule type" value="Genomic_DNA"/>
</dbReference>
<reference evidence="1" key="1">
    <citation type="submission" date="2022-10" db="EMBL/GenBank/DDBJ databases">
        <title>De novo draft assembly of the Pseudomonas pretiosus genome isolated from the plants rhizorohere.</title>
        <authorList>
            <person name="Robas M."/>
            <person name="Fernandez V.M."/>
            <person name="Provanza A."/>
            <person name="Jimenez P.A."/>
        </authorList>
    </citation>
    <scope>NUCLEOTIDE SEQUENCE</scope>
    <source>
        <strain evidence="1">SAICEU11T</strain>
    </source>
</reference>
<comment type="caution">
    <text evidence="1">The sequence shown here is derived from an EMBL/GenBank/DDBJ whole genome shotgun (WGS) entry which is preliminary data.</text>
</comment>
<dbReference type="Gene3D" id="1.10.10.10">
    <property type="entry name" value="Winged helix-like DNA-binding domain superfamily/Winged helix DNA-binding domain"/>
    <property type="match status" value="1"/>
</dbReference>
<dbReference type="RefSeq" id="WP_264462855.1">
    <property type="nucleotide sequence ID" value="NZ_JAOXJG010000026.1"/>
</dbReference>
<accession>A0ABT3EYN0</accession>
<dbReference type="GeneID" id="301200811"/>
<evidence type="ECO:0000313" key="2">
    <source>
        <dbReference type="Proteomes" id="UP001060566"/>
    </source>
</evidence>
<dbReference type="Proteomes" id="UP001060566">
    <property type="component" value="Unassembled WGS sequence"/>
</dbReference>
<name>A0ABT3EYN0_9BACI</name>